<keyword evidence="1" id="KW-0812">Transmembrane</keyword>
<comment type="caution">
    <text evidence="3">The sequence shown here is derived from an EMBL/GenBank/DDBJ whole genome shotgun (WGS) entry which is preliminary data.</text>
</comment>
<dbReference type="Proteomes" id="UP000283585">
    <property type="component" value="Unassembled WGS sequence"/>
</dbReference>
<dbReference type="AlphaFoldDB" id="A0A412EU62"/>
<feature type="transmembrane region" description="Helical" evidence="1">
    <location>
        <begin position="58"/>
        <end position="80"/>
    </location>
</feature>
<evidence type="ECO:0000313" key="2">
    <source>
        <dbReference type="EMBL" id="RGQ05942.1"/>
    </source>
</evidence>
<protein>
    <recommendedName>
        <fullName evidence="6">Transmembrane protein</fullName>
    </recommendedName>
</protein>
<gene>
    <name evidence="3" type="ORF">DWY46_04720</name>
    <name evidence="2" type="ORF">DWZ12_05595</name>
</gene>
<dbReference type="EMBL" id="QRSS01000005">
    <property type="protein sequence ID" value="RGQ05942.1"/>
    <property type="molecule type" value="Genomic_DNA"/>
</dbReference>
<proteinExistence type="predicted"/>
<keyword evidence="1" id="KW-0472">Membrane</keyword>
<reference evidence="4 5" key="1">
    <citation type="submission" date="2018-08" db="EMBL/GenBank/DDBJ databases">
        <title>A genome reference for cultivated species of the human gut microbiota.</title>
        <authorList>
            <person name="Zou Y."/>
            <person name="Xue W."/>
            <person name="Luo G."/>
        </authorList>
    </citation>
    <scope>NUCLEOTIDE SEQUENCE [LARGE SCALE GENOMIC DNA]</scope>
    <source>
        <strain evidence="3 5">AF25-21</strain>
        <strain evidence="2 4">AF29-2BH</strain>
    </source>
</reference>
<dbReference type="RefSeq" id="WP_118031213.1">
    <property type="nucleotide sequence ID" value="NZ_QRSS01000005.1"/>
</dbReference>
<feature type="transmembrane region" description="Helical" evidence="1">
    <location>
        <begin position="86"/>
        <end position="102"/>
    </location>
</feature>
<accession>A0A412EU62</accession>
<organism evidence="3 5">
    <name type="scientific">Blautia obeum</name>
    <dbReference type="NCBI Taxonomy" id="40520"/>
    <lineage>
        <taxon>Bacteria</taxon>
        <taxon>Bacillati</taxon>
        <taxon>Bacillota</taxon>
        <taxon>Clostridia</taxon>
        <taxon>Lachnospirales</taxon>
        <taxon>Lachnospiraceae</taxon>
        <taxon>Blautia</taxon>
    </lineage>
</organism>
<keyword evidence="1" id="KW-1133">Transmembrane helix</keyword>
<evidence type="ECO:0000313" key="3">
    <source>
        <dbReference type="EMBL" id="RGR50693.1"/>
    </source>
</evidence>
<evidence type="ECO:0008006" key="6">
    <source>
        <dbReference type="Google" id="ProtNLM"/>
    </source>
</evidence>
<evidence type="ECO:0000256" key="1">
    <source>
        <dbReference type="SAM" id="Phobius"/>
    </source>
</evidence>
<dbReference type="Proteomes" id="UP000285839">
    <property type="component" value="Unassembled WGS sequence"/>
</dbReference>
<dbReference type="EMBL" id="QRUH01000002">
    <property type="protein sequence ID" value="RGR50693.1"/>
    <property type="molecule type" value="Genomic_DNA"/>
</dbReference>
<sequence length="108" mass="12460">MEVVTDMIDQVSYECGESSGCIDGSKDGYEYGYHDCILDLVKKRNNYTRTRRRKIRKLLYFTKQKLWGVALLLLTFLVAVWSGGDMTAGVLTVPMSLILIFSKRRWLL</sequence>
<evidence type="ECO:0000313" key="5">
    <source>
        <dbReference type="Proteomes" id="UP000285839"/>
    </source>
</evidence>
<evidence type="ECO:0000313" key="4">
    <source>
        <dbReference type="Proteomes" id="UP000283585"/>
    </source>
</evidence>
<name>A0A412EU62_9FIRM</name>